<comment type="similarity">
    <text evidence="2">Belongs to the VirD4/TraG family.</text>
</comment>
<organism evidence="7 8">
    <name type="scientific">Chitinophaga pollutisoli</name>
    <dbReference type="NCBI Taxonomy" id="3133966"/>
    <lineage>
        <taxon>Bacteria</taxon>
        <taxon>Pseudomonadati</taxon>
        <taxon>Bacteroidota</taxon>
        <taxon>Chitinophagia</taxon>
        <taxon>Chitinophagales</taxon>
        <taxon>Chitinophagaceae</taxon>
        <taxon>Chitinophaga</taxon>
    </lineage>
</organism>
<dbReference type="PANTHER" id="PTHR37937:SF1">
    <property type="entry name" value="CONJUGATIVE TRANSFER: DNA TRANSPORT"/>
    <property type="match status" value="1"/>
</dbReference>
<dbReference type="Gene3D" id="3.40.50.300">
    <property type="entry name" value="P-loop containing nucleotide triphosphate hydrolases"/>
    <property type="match status" value="1"/>
</dbReference>
<dbReference type="InterPro" id="IPR027417">
    <property type="entry name" value="P-loop_NTPase"/>
</dbReference>
<dbReference type="CDD" id="cd01127">
    <property type="entry name" value="TrwB_TraG_TraD_VirD4"/>
    <property type="match status" value="1"/>
</dbReference>
<keyword evidence="8" id="KW-1185">Reference proteome</keyword>
<evidence type="ECO:0000256" key="2">
    <source>
        <dbReference type="ARBA" id="ARBA00008806"/>
    </source>
</evidence>
<keyword evidence="4" id="KW-0812">Transmembrane</keyword>
<dbReference type="InterPro" id="IPR051539">
    <property type="entry name" value="T4SS-coupling_protein"/>
</dbReference>
<accession>A0ABZ2YQZ4</accession>
<dbReference type="PANTHER" id="PTHR37937">
    <property type="entry name" value="CONJUGATIVE TRANSFER: DNA TRANSPORT"/>
    <property type="match status" value="1"/>
</dbReference>
<reference evidence="8" key="1">
    <citation type="submission" date="2024-03" db="EMBL/GenBank/DDBJ databases">
        <title>Chitinophaga horti sp. nov., isolated from garden soil.</title>
        <authorList>
            <person name="Lee D.S."/>
            <person name="Han D.M."/>
            <person name="Baek J.H."/>
            <person name="Choi D.G."/>
            <person name="Jeon J.H."/>
            <person name="Jeon C.O."/>
        </authorList>
    </citation>
    <scope>NUCLEOTIDE SEQUENCE [LARGE SCALE GENOMIC DNA]</scope>
    <source>
        <strain evidence="8">GPA1</strain>
    </source>
</reference>
<evidence type="ECO:0000313" key="7">
    <source>
        <dbReference type="EMBL" id="WZN41957.1"/>
    </source>
</evidence>
<evidence type="ECO:0000256" key="5">
    <source>
        <dbReference type="ARBA" id="ARBA00022989"/>
    </source>
</evidence>
<dbReference type="Proteomes" id="UP001485459">
    <property type="component" value="Chromosome"/>
</dbReference>
<gene>
    <name evidence="7" type="ORF">WJU16_02765</name>
</gene>
<evidence type="ECO:0000256" key="4">
    <source>
        <dbReference type="ARBA" id="ARBA00022692"/>
    </source>
</evidence>
<keyword evidence="6" id="KW-0472">Membrane</keyword>
<protein>
    <submittedName>
        <fullName evidence="7">Type IV secretory system conjugative DNA transfer family protein</fullName>
    </submittedName>
</protein>
<evidence type="ECO:0000256" key="6">
    <source>
        <dbReference type="ARBA" id="ARBA00023136"/>
    </source>
</evidence>
<dbReference type="RefSeq" id="WP_341836800.1">
    <property type="nucleotide sequence ID" value="NZ_CP149822.1"/>
</dbReference>
<comment type="subcellular location">
    <subcellularLocation>
        <location evidence="1">Cell membrane</location>
        <topology evidence="1">Multi-pass membrane protein</topology>
    </subcellularLocation>
</comment>
<dbReference type="SUPFAM" id="SSF52540">
    <property type="entry name" value="P-loop containing nucleoside triphosphate hydrolases"/>
    <property type="match status" value="1"/>
</dbReference>
<proteinExistence type="inferred from homology"/>
<sequence>MFCYDFKLPDLSIIVYNALLKNKHKYAKEPSFYVINFDDLSHSHRCNPLDPRMMSDITDAAESSRSILIGLNKQWASKVGDFFVESPINFLTAVIWFLREYEGGKYCTLPHVIELLSVDYRDLFPILGTVETLSTYLSPFLTAYLNRAMEQLEGQIASAKIGLARLSSPQLYYVLSGDDFTLDLNNPDDPKIICCGNNPLKIQTYGAVLSLYANRMLKLVNRKGQLKSSLIFDEYPTVYLPLDTCVATARSNLVSVTIAVQSVEQLRKDYGKEQAEVITSICGNIISGQSTGDTAKLVSERIGKIVQERESVSINRTDTSFSRNTQLDFAVPSSRISMLTSGEVAGLVADNPDEVIEHKAFHCSIQNDHAAIKLETDNYKPLPKIRDVSPLEVHNNYIRIKNDIVDIVTSTIDRIKGDPNLAHLLIVDEEDNK</sequence>
<evidence type="ECO:0000256" key="1">
    <source>
        <dbReference type="ARBA" id="ARBA00004651"/>
    </source>
</evidence>
<dbReference type="EMBL" id="CP149822">
    <property type="protein sequence ID" value="WZN41957.1"/>
    <property type="molecule type" value="Genomic_DNA"/>
</dbReference>
<evidence type="ECO:0000313" key="8">
    <source>
        <dbReference type="Proteomes" id="UP001485459"/>
    </source>
</evidence>
<dbReference type="Pfam" id="PF02534">
    <property type="entry name" value="T4SS-DNA_transf"/>
    <property type="match status" value="1"/>
</dbReference>
<dbReference type="InterPro" id="IPR003688">
    <property type="entry name" value="TraG/VirD4"/>
</dbReference>
<keyword evidence="5" id="KW-1133">Transmembrane helix</keyword>
<evidence type="ECO:0000256" key="3">
    <source>
        <dbReference type="ARBA" id="ARBA00022475"/>
    </source>
</evidence>
<keyword evidence="3" id="KW-1003">Cell membrane</keyword>
<name>A0ABZ2YQZ4_9BACT</name>